<feature type="transmembrane region" description="Helical" evidence="5">
    <location>
        <begin position="56"/>
        <end position="76"/>
    </location>
</feature>
<dbReference type="InterPro" id="IPR051533">
    <property type="entry name" value="WaaL-like"/>
</dbReference>
<keyword evidence="3 5" id="KW-1133">Transmembrane helix</keyword>
<keyword evidence="2 5" id="KW-0812">Transmembrane</keyword>
<evidence type="ECO:0000256" key="3">
    <source>
        <dbReference type="ARBA" id="ARBA00022989"/>
    </source>
</evidence>
<keyword evidence="7" id="KW-0436">Ligase</keyword>
<feature type="transmembrane region" description="Helical" evidence="5">
    <location>
        <begin position="20"/>
        <end position="44"/>
    </location>
</feature>
<feature type="transmembrane region" description="Helical" evidence="5">
    <location>
        <begin position="82"/>
        <end position="101"/>
    </location>
</feature>
<dbReference type="EMBL" id="JAQOSQ010000001">
    <property type="protein sequence ID" value="MDJ1181767.1"/>
    <property type="molecule type" value="Genomic_DNA"/>
</dbReference>
<gene>
    <name evidence="7" type="ORF">PMH09_01040</name>
</gene>
<dbReference type="RefSeq" id="WP_283756421.1">
    <property type="nucleotide sequence ID" value="NZ_JAQOSQ010000001.1"/>
</dbReference>
<dbReference type="PANTHER" id="PTHR37422:SF13">
    <property type="entry name" value="LIPOPOLYSACCHARIDE BIOSYNTHESIS PROTEIN PA4999-RELATED"/>
    <property type="match status" value="1"/>
</dbReference>
<keyword evidence="4 5" id="KW-0472">Membrane</keyword>
<name>A0ABT7BRF1_9CYAN</name>
<evidence type="ECO:0000313" key="7">
    <source>
        <dbReference type="EMBL" id="MDJ1181767.1"/>
    </source>
</evidence>
<evidence type="ECO:0000313" key="8">
    <source>
        <dbReference type="Proteomes" id="UP001232992"/>
    </source>
</evidence>
<feature type="transmembrane region" description="Helical" evidence="5">
    <location>
        <begin position="337"/>
        <end position="358"/>
    </location>
</feature>
<feature type="transmembrane region" description="Helical" evidence="5">
    <location>
        <begin position="400"/>
        <end position="416"/>
    </location>
</feature>
<evidence type="ECO:0000256" key="2">
    <source>
        <dbReference type="ARBA" id="ARBA00022692"/>
    </source>
</evidence>
<feature type="transmembrane region" description="Helical" evidence="5">
    <location>
        <begin position="236"/>
        <end position="254"/>
    </location>
</feature>
<dbReference type="InterPro" id="IPR007016">
    <property type="entry name" value="O-antigen_ligase-rel_domated"/>
</dbReference>
<organism evidence="7 8">
    <name type="scientific">Roseofilum casamattae BLCC-M143</name>
    <dbReference type="NCBI Taxonomy" id="3022442"/>
    <lineage>
        <taxon>Bacteria</taxon>
        <taxon>Bacillati</taxon>
        <taxon>Cyanobacteriota</taxon>
        <taxon>Cyanophyceae</taxon>
        <taxon>Desertifilales</taxon>
        <taxon>Desertifilaceae</taxon>
        <taxon>Roseofilum</taxon>
        <taxon>Roseofilum casamattae</taxon>
    </lineage>
</organism>
<comment type="subcellular location">
    <subcellularLocation>
        <location evidence="1">Membrane</location>
        <topology evidence="1">Multi-pass membrane protein</topology>
    </subcellularLocation>
</comment>
<accession>A0ABT7BRF1</accession>
<feature type="transmembrane region" description="Helical" evidence="5">
    <location>
        <begin position="113"/>
        <end position="133"/>
    </location>
</feature>
<keyword evidence="8" id="KW-1185">Reference proteome</keyword>
<proteinExistence type="predicted"/>
<feature type="transmembrane region" description="Helical" evidence="5">
    <location>
        <begin position="192"/>
        <end position="210"/>
    </location>
</feature>
<feature type="transmembrane region" description="Helical" evidence="5">
    <location>
        <begin position="216"/>
        <end position="231"/>
    </location>
</feature>
<dbReference type="Proteomes" id="UP001232992">
    <property type="component" value="Unassembled WGS sequence"/>
</dbReference>
<dbReference type="PANTHER" id="PTHR37422">
    <property type="entry name" value="TEICHURONIC ACID BIOSYNTHESIS PROTEIN TUAE"/>
    <property type="match status" value="1"/>
</dbReference>
<feature type="transmembrane region" description="Helical" evidence="5">
    <location>
        <begin position="370"/>
        <end position="388"/>
    </location>
</feature>
<evidence type="ECO:0000256" key="1">
    <source>
        <dbReference type="ARBA" id="ARBA00004141"/>
    </source>
</evidence>
<reference evidence="7 8" key="1">
    <citation type="submission" date="2023-01" db="EMBL/GenBank/DDBJ databases">
        <title>Novel diversity within Roseofilum (Cyanobacteria; Desertifilaceae) from marine benthic mats with descriptions of four novel species.</title>
        <authorList>
            <person name="Wang Y."/>
            <person name="Berthold D.E."/>
            <person name="Hu J."/>
            <person name="Lefler F.W."/>
            <person name="Laughinghouse H.D. IV."/>
        </authorList>
    </citation>
    <scope>NUCLEOTIDE SEQUENCE [LARGE SCALE GENOMIC DNA]</scope>
    <source>
        <strain evidence="7 8">BLCC-M143</strain>
    </source>
</reference>
<evidence type="ECO:0000256" key="5">
    <source>
        <dbReference type="SAM" id="Phobius"/>
    </source>
</evidence>
<feature type="transmembrane region" description="Helical" evidence="5">
    <location>
        <begin position="168"/>
        <end position="185"/>
    </location>
</feature>
<dbReference type="Pfam" id="PF04932">
    <property type="entry name" value="Wzy_C"/>
    <property type="match status" value="1"/>
</dbReference>
<dbReference type="GO" id="GO:0016874">
    <property type="term" value="F:ligase activity"/>
    <property type="evidence" value="ECO:0007669"/>
    <property type="project" value="UniProtKB-KW"/>
</dbReference>
<comment type="caution">
    <text evidence="7">The sequence shown here is derived from an EMBL/GenBank/DDBJ whole genome shotgun (WGS) entry which is preliminary data.</text>
</comment>
<evidence type="ECO:0000259" key="6">
    <source>
        <dbReference type="Pfam" id="PF04932"/>
    </source>
</evidence>
<sequence>MALSTSSSVYPRRAWELLQGWLAIFVFSPVIGAALGLVFWYDTIRQRGAIALRRPLTQAIAILSVGLVLTCLLGEYPGDALLGLFHFLPFFLHLVLLGEVVETGSQLRRMAQIVVFSSIPVAAMGLGQIFWGWSGPVRWLSIVINWELSPGGNPLGRMSSVFDYANDLSSYLLVAFVLSLGLMGDRQRKKRWVWLLLGLAIVLDGTSLFLTHSRNGWAIAILAILIYALYWGWHWLVGAVTAGVGLILWSAFGIDPSRQWLRVIVPHYIWARLTDEMFPDRPLAQLRSTQWQFALDLIQQRPFTGWGLRSFSPLYETQMNYWIGHPHNLPLMLFSEVGILVAVWFLCLVTWILAKAVYFCSLLRPSTEQAIVFTYLVAFTSITLFHLLDITLFDSRINFLGWWLLGSLLGWVYHRSQTARERANNR</sequence>
<feature type="domain" description="O-antigen ligase-related" evidence="6">
    <location>
        <begin position="200"/>
        <end position="345"/>
    </location>
</feature>
<protein>
    <submittedName>
        <fullName evidence="7">O-antigen ligase family protein</fullName>
    </submittedName>
</protein>
<evidence type="ECO:0000256" key="4">
    <source>
        <dbReference type="ARBA" id="ARBA00023136"/>
    </source>
</evidence>